<keyword evidence="1" id="KW-0677">Repeat</keyword>
<evidence type="ECO:0000313" key="5">
    <source>
        <dbReference type="Proteomes" id="UP000094828"/>
    </source>
</evidence>
<dbReference type="PROSITE" id="PS50088">
    <property type="entry name" value="ANK_REPEAT"/>
    <property type="match status" value="2"/>
</dbReference>
<dbReference type="Proteomes" id="UP000094828">
    <property type="component" value="Unassembled WGS sequence"/>
</dbReference>
<dbReference type="AlphaFoldDB" id="A0A1C3EBC1"/>
<evidence type="ECO:0000256" key="1">
    <source>
        <dbReference type="ARBA" id="ARBA00022737"/>
    </source>
</evidence>
<evidence type="ECO:0000256" key="3">
    <source>
        <dbReference type="PROSITE-ProRule" id="PRU00023"/>
    </source>
</evidence>
<sequence length="98" mass="10418">MAVDGLDADLFDAVEFGDREYAELLLDAPDVNIDAQDLAGTTILMLASSYGHVELLQIILGRGADPNLQDKQGRTALQRAIESGHLGVVELLKQAGAV</sequence>
<keyword evidence="5" id="KW-1185">Reference proteome</keyword>
<dbReference type="Gene3D" id="1.25.40.20">
    <property type="entry name" value="Ankyrin repeat-containing domain"/>
    <property type="match status" value="1"/>
</dbReference>
<dbReference type="InterPro" id="IPR050889">
    <property type="entry name" value="Dendritic_Spine_Reg/Scaffold"/>
</dbReference>
<dbReference type="SMART" id="SM00248">
    <property type="entry name" value="ANK"/>
    <property type="match status" value="3"/>
</dbReference>
<dbReference type="InterPro" id="IPR036770">
    <property type="entry name" value="Ankyrin_rpt-contain_sf"/>
</dbReference>
<proteinExistence type="predicted"/>
<dbReference type="STRING" id="1841610.A6X21_05735"/>
<organism evidence="4 5">
    <name type="scientific">Planctopirus hydrillae</name>
    <dbReference type="NCBI Taxonomy" id="1841610"/>
    <lineage>
        <taxon>Bacteria</taxon>
        <taxon>Pseudomonadati</taxon>
        <taxon>Planctomycetota</taxon>
        <taxon>Planctomycetia</taxon>
        <taxon>Planctomycetales</taxon>
        <taxon>Planctomycetaceae</taxon>
        <taxon>Planctopirus</taxon>
    </lineage>
</organism>
<feature type="repeat" description="ANK" evidence="3">
    <location>
        <begin position="72"/>
        <end position="98"/>
    </location>
</feature>
<dbReference type="Pfam" id="PF12796">
    <property type="entry name" value="Ank_2"/>
    <property type="match status" value="1"/>
</dbReference>
<dbReference type="PROSITE" id="PS50297">
    <property type="entry name" value="ANK_REP_REGION"/>
    <property type="match status" value="2"/>
</dbReference>
<evidence type="ECO:0000256" key="2">
    <source>
        <dbReference type="ARBA" id="ARBA00023043"/>
    </source>
</evidence>
<evidence type="ECO:0000313" key="4">
    <source>
        <dbReference type="EMBL" id="ODA30532.1"/>
    </source>
</evidence>
<dbReference type="PANTHER" id="PTHR24166">
    <property type="entry name" value="ROLLING PEBBLES, ISOFORM B"/>
    <property type="match status" value="1"/>
</dbReference>
<comment type="caution">
    <text evidence="4">The sequence shown here is derived from an EMBL/GenBank/DDBJ whole genome shotgun (WGS) entry which is preliminary data.</text>
</comment>
<keyword evidence="2 3" id="KW-0040">ANK repeat</keyword>
<dbReference type="EMBL" id="LYDR01000108">
    <property type="protein sequence ID" value="ODA30532.1"/>
    <property type="molecule type" value="Genomic_DNA"/>
</dbReference>
<gene>
    <name evidence="4" type="ORF">A6X21_05735</name>
</gene>
<reference evidence="4 5" key="1">
    <citation type="submission" date="2016-05" db="EMBL/GenBank/DDBJ databases">
        <title>Genomic and physiological characterization of Planctopirus sp. isolated from fresh water lake.</title>
        <authorList>
            <person name="Subhash Y."/>
            <person name="Ramana C."/>
        </authorList>
    </citation>
    <scope>NUCLEOTIDE SEQUENCE [LARGE SCALE GENOMIC DNA]</scope>
    <source>
        <strain evidence="4 5">JC280</strain>
    </source>
</reference>
<protein>
    <submittedName>
        <fullName evidence="4">Uncharacterized protein</fullName>
    </submittedName>
</protein>
<accession>A0A1C3EBC1</accession>
<dbReference type="SUPFAM" id="SSF48403">
    <property type="entry name" value="Ankyrin repeat"/>
    <property type="match status" value="1"/>
</dbReference>
<dbReference type="InterPro" id="IPR002110">
    <property type="entry name" value="Ankyrin_rpt"/>
</dbReference>
<dbReference type="PANTHER" id="PTHR24166:SF48">
    <property type="entry name" value="PROTEIN VAPYRIN"/>
    <property type="match status" value="1"/>
</dbReference>
<feature type="repeat" description="ANK" evidence="3">
    <location>
        <begin position="39"/>
        <end position="71"/>
    </location>
</feature>
<name>A0A1C3EBC1_9PLAN</name>